<feature type="domain" description="HTH crp-type" evidence="5">
    <location>
        <begin position="154"/>
        <end position="226"/>
    </location>
</feature>
<keyword evidence="3" id="KW-0804">Transcription</keyword>
<dbReference type="Pfam" id="PF13545">
    <property type="entry name" value="HTH_Crp_2"/>
    <property type="match status" value="1"/>
</dbReference>
<dbReference type="Proteomes" id="UP000251545">
    <property type="component" value="Unassembled WGS sequence"/>
</dbReference>
<dbReference type="CDD" id="cd00092">
    <property type="entry name" value="HTH_CRP"/>
    <property type="match status" value="1"/>
</dbReference>
<evidence type="ECO:0000313" key="9">
    <source>
        <dbReference type="Proteomes" id="UP000251545"/>
    </source>
</evidence>
<dbReference type="InterPro" id="IPR000595">
    <property type="entry name" value="cNMP-bd_dom"/>
</dbReference>
<sequence length="234" mass="25855">MAQNEKAKRCENCIVRQFNSLGAMSKEELKHVSNAKITKKIKKGDIIFEEGERLNGVFCIRAGVSKLSKLSSNGKDQIVKLAAKGDVIGQRSVIADENVDLKATAVNDMEVCFIPKDRIVTPLKSNPKFTMEVLKTLASDIKDSNDVILSLSQKNVKQRIAQALLYLEEHYGVDDDGFLKLNLTREDLASLVGTALESCIRNVSALKKEGLIKISGKRTGIVDNAALERFIEDF</sequence>
<organism evidence="6 8">
    <name type="scientific">Jejuia pallidilutea</name>
    <dbReference type="NCBI Taxonomy" id="504487"/>
    <lineage>
        <taxon>Bacteria</taxon>
        <taxon>Pseudomonadati</taxon>
        <taxon>Bacteroidota</taxon>
        <taxon>Flavobacteriia</taxon>
        <taxon>Flavobacteriales</taxon>
        <taxon>Flavobacteriaceae</taxon>
        <taxon>Jejuia</taxon>
    </lineage>
</organism>
<dbReference type="SMART" id="SM00100">
    <property type="entry name" value="cNMP"/>
    <property type="match status" value="1"/>
</dbReference>
<evidence type="ECO:0000313" key="7">
    <source>
        <dbReference type="EMBL" id="PQV50468.1"/>
    </source>
</evidence>
<dbReference type="Pfam" id="PF00027">
    <property type="entry name" value="cNMP_binding"/>
    <property type="match status" value="1"/>
</dbReference>
<dbReference type="InterPro" id="IPR014710">
    <property type="entry name" value="RmlC-like_jellyroll"/>
</dbReference>
<reference evidence="7 9" key="2">
    <citation type="submission" date="2018-02" db="EMBL/GenBank/DDBJ databases">
        <title>Genomic Encyclopedia of Archaeal and Bacterial Type Strains, Phase II (KMG-II): from individual species to whole genera.</title>
        <authorList>
            <person name="Goeker M."/>
        </authorList>
    </citation>
    <scope>NUCLEOTIDE SEQUENCE [LARGE SCALE GENOMIC DNA]</scope>
    <source>
        <strain evidence="7 9">DSM 21165</strain>
    </source>
</reference>
<dbReference type="PANTHER" id="PTHR24567">
    <property type="entry name" value="CRP FAMILY TRANSCRIPTIONAL REGULATORY PROTEIN"/>
    <property type="match status" value="1"/>
</dbReference>
<keyword evidence="8" id="KW-1185">Reference proteome</keyword>
<keyword evidence="2" id="KW-0238">DNA-binding</keyword>
<evidence type="ECO:0000313" key="6">
    <source>
        <dbReference type="EMBL" id="GAL88569.1"/>
    </source>
</evidence>
<keyword evidence="1" id="KW-0805">Transcription regulation</keyword>
<dbReference type="Proteomes" id="UP000030184">
    <property type="component" value="Unassembled WGS sequence"/>
</dbReference>
<dbReference type="RefSeq" id="WP_045371404.1">
    <property type="nucleotide sequence ID" value="NZ_BBNY01000003.1"/>
</dbReference>
<dbReference type="PROSITE" id="PS50042">
    <property type="entry name" value="CNMP_BINDING_3"/>
    <property type="match status" value="1"/>
</dbReference>
<dbReference type="SUPFAM" id="SSF51206">
    <property type="entry name" value="cAMP-binding domain-like"/>
    <property type="match status" value="1"/>
</dbReference>
<evidence type="ECO:0000256" key="1">
    <source>
        <dbReference type="ARBA" id="ARBA00023015"/>
    </source>
</evidence>
<dbReference type="GO" id="GO:0003677">
    <property type="term" value="F:DNA binding"/>
    <property type="evidence" value="ECO:0007669"/>
    <property type="project" value="UniProtKB-KW"/>
</dbReference>
<evidence type="ECO:0000313" key="8">
    <source>
        <dbReference type="Proteomes" id="UP000030184"/>
    </source>
</evidence>
<gene>
    <name evidence="7" type="ORF">CLV33_102330</name>
    <name evidence="6" type="ORF">JCM19538_3082</name>
</gene>
<comment type="caution">
    <text evidence="6">The sequence shown here is derived from an EMBL/GenBank/DDBJ whole genome shotgun (WGS) entry which is preliminary data.</text>
</comment>
<dbReference type="Gene3D" id="1.10.10.10">
    <property type="entry name" value="Winged helix-like DNA-binding domain superfamily/Winged helix DNA-binding domain"/>
    <property type="match status" value="1"/>
</dbReference>
<evidence type="ECO:0000256" key="3">
    <source>
        <dbReference type="ARBA" id="ARBA00023163"/>
    </source>
</evidence>
<evidence type="ECO:0000259" key="5">
    <source>
        <dbReference type="PROSITE" id="PS51063"/>
    </source>
</evidence>
<dbReference type="PROSITE" id="PS51063">
    <property type="entry name" value="HTH_CRP_2"/>
    <property type="match status" value="1"/>
</dbReference>
<dbReference type="PANTHER" id="PTHR24567:SF26">
    <property type="entry name" value="REGULATORY PROTEIN YEIL"/>
    <property type="match status" value="1"/>
</dbReference>
<name>A0A098LQ30_9FLAO</name>
<dbReference type="SUPFAM" id="SSF46785">
    <property type="entry name" value="Winged helix' DNA-binding domain"/>
    <property type="match status" value="1"/>
</dbReference>
<dbReference type="AlphaFoldDB" id="A0A098LQ30"/>
<dbReference type="Gene3D" id="2.60.120.10">
    <property type="entry name" value="Jelly Rolls"/>
    <property type="match status" value="1"/>
</dbReference>
<dbReference type="InterPro" id="IPR012318">
    <property type="entry name" value="HTH_CRP"/>
</dbReference>
<dbReference type="GO" id="GO:0005829">
    <property type="term" value="C:cytosol"/>
    <property type="evidence" value="ECO:0007669"/>
    <property type="project" value="TreeGrafter"/>
</dbReference>
<feature type="domain" description="Cyclic nucleotide-binding" evidence="4">
    <location>
        <begin position="20"/>
        <end position="118"/>
    </location>
</feature>
<dbReference type="CDD" id="cd00038">
    <property type="entry name" value="CAP_ED"/>
    <property type="match status" value="1"/>
</dbReference>
<dbReference type="EMBL" id="PVEO01000002">
    <property type="protein sequence ID" value="PQV50468.1"/>
    <property type="molecule type" value="Genomic_DNA"/>
</dbReference>
<accession>A0A098LQ30</accession>
<dbReference type="OrthoDB" id="9127033at2"/>
<evidence type="ECO:0000259" key="4">
    <source>
        <dbReference type="PROSITE" id="PS50042"/>
    </source>
</evidence>
<dbReference type="GO" id="GO:0003700">
    <property type="term" value="F:DNA-binding transcription factor activity"/>
    <property type="evidence" value="ECO:0007669"/>
    <property type="project" value="TreeGrafter"/>
</dbReference>
<reference evidence="8" key="1">
    <citation type="journal article" date="2014" name="Genome Announc.">
        <title>Draft Genome Sequence of Marine Flavobacterium Jejuia pallidilutea Strain 11shimoA1 and Pigmentation Mutants.</title>
        <authorList>
            <person name="Takatani N."/>
            <person name="Nakanishi M."/>
            <person name="Meirelles P."/>
            <person name="Mino S."/>
            <person name="Suda W."/>
            <person name="Oshima K."/>
            <person name="Hattori M."/>
            <person name="Ohkuma M."/>
            <person name="Hosokawa M."/>
            <person name="Miyashita K."/>
            <person name="Thompson F.L."/>
            <person name="Niwa A."/>
            <person name="Sawabe T."/>
            <person name="Sawabe T."/>
        </authorList>
    </citation>
    <scope>NUCLEOTIDE SEQUENCE [LARGE SCALE GENOMIC DNA]</scope>
    <source>
        <strain evidence="8">JCM 19538</strain>
    </source>
</reference>
<evidence type="ECO:0000256" key="2">
    <source>
        <dbReference type="ARBA" id="ARBA00023125"/>
    </source>
</evidence>
<proteinExistence type="predicted"/>
<dbReference type="InterPro" id="IPR050397">
    <property type="entry name" value="Env_Response_Regulators"/>
</dbReference>
<dbReference type="InterPro" id="IPR036390">
    <property type="entry name" value="WH_DNA-bd_sf"/>
</dbReference>
<protein>
    <submittedName>
        <fullName evidence="7">CRP-like cAMP-binding protein</fullName>
    </submittedName>
    <submittedName>
        <fullName evidence="6">Transcriptional regulator</fullName>
    </submittedName>
</protein>
<dbReference type="InterPro" id="IPR018490">
    <property type="entry name" value="cNMP-bd_dom_sf"/>
</dbReference>
<dbReference type="SMART" id="SM00419">
    <property type="entry name" value="HTH_CRP"/>
    <property type="match status" value="1"/>
</dbReference>
<dbReference type="InterPro" id="IPR036388">
    <property type="entry name" value="WH-like_DNA-bd_sf"/>
</dbReference>
<dbReference type="EMBL" id="BBNY01000003">
    <property type="protein sequence ID" value="GAL88569.1"/>
    <property type="molecule type" value="Genomic_DNA"/>
</dbReference>